<name>A0A7S3Q7G0_9STRA</name>
<feature type="domain" description="K Homology" evidence="4">
    <location>
        <begin position="278"/>
        <end position="352"/>
    </location>
</feature>
<organism evidence="5">
    <name type="scientific">Chaetoceros debilis</name>
    <dbReference type="NCBI Taxonomy" id="122233"/>
    <lineage>
        <taxon>Eukaryota</taxon>
        <taxon>Sar</taxon>
        <taxon>Stramenopiles</taxon>
        <taxon>Ochrophyta</taxon>
        <taxon>Bacillariophyta</taxon>
        <taxon>Coscinodiscophyceae</taxon>
        <taxon>Chaetocerotophycidae</taxon>
        <taxon>Chaetocerotales</taxon>
        <taxon>Chaetocerotaceae</taxon>
        <taxon>Chaetoceros</taxon>
    </lineage>
</organism>
<dbReference type="AlphaFoldDB" id="A0A7S3Q7G0"/>
<keyword evidence="2" id="KW-0694">RNA-binding</keyword>
<proteinExistence type="predicted"/>
<dbReference type="InterPro" id="IPR055256">
    <property type="entry name" value="KH_1_KHDC4/BBP-like"/>
</dbReference>
<dbReference type="PANTHER" id="PTHR10288">
    <property type="entry name" value="KH DOMAIN CONTAINING RNA BINDING PROTEIN"/>
    <property type="match status" value="1"/>
</dbReference>
<dbReference type="GO" id="GO:0003723">
    <property type="term" value="F:RNA binding"/>
    <property type="evidence" value="ECO:0007669"/>
    <property type="project" value="UniProtKB-UniRule"/>
</dbReference>
<keyword evidence="1" id="KW-0677">Repeat</keyword>
<dbReference type="PROSITE" id="PS50084">
    <property type="entry name" value="KH_TYPE_1"/>
    <property type="match status" value="2"/>
</dbReference>
<feature type="compositionally biased region" description="Low complexity" evidence="3">
    <location>
        <begin position="239"/>
        <end position="251"/>
    </location>
</feature>
<feature type="compositionally biased region" description="Low complexity" evidence="3">
    <location>
        <begin position="176"/>
        <end position="187"/>
    </location>
</feature>
<dbReference type="EMBL" id="HBIO01016000">
    <property type="protein sequence ID" value="CAE0467484.1"/>
    <property type="molecule type" value="Transcribed_RNA"/>
</dbReference>
<protein>
    <recommendedName>
        <fullName evidence="4">K Homology domain-containing protein</fullName>
    </recommendedName>
</protein>
<dbReference type="InterPro" id="IPR004087">
    <property type="entry name" value="KH_dom"/>
</dbReference>
<feature type="region of interest" description="Disordered" evidence="3">
    <location>
        <begin position="227"/>
        <end position="251"/>
    </location>
</feature>
<dbReference type="Pfam" id="PF00013">
    <property type="entry name" value="KH_1"/>
    <property type="match status" value="1"/>
</dbReference>
<dbReference type="InterPro" id="IPR004088">
    <property type="entry name" value="KH_dom_type_1"/>
</dbReference>
<sequence length="428" mass="42529">MSAEEAIARAKAIAARLAGTGATAATAASASASAPAFNVNAVADAALAAANGGSKRKRWGDQTQPENNGGGAPMTGSLIDEALAQAMNAKRSNTGGAGVGGGGGGGSGGYGSSSASVYGGGGGGGAGGGGGHGHQSTKKLMIPVEKYPGYNFIGLLIGPGGSKQRELVQQSGGNVKISIRGKGSSSSNDGGPGMDEPLHVLLEGMAENVSRAEALIEPLLNDPETAQAEKDRQLKGLPGASSGSTTGAASTYQYTPKPVAQILGLNGGGHYGPALGQEGIEEKIGIPNGFVGFIIGKGGESITSMQRKSGCKVQIEKEHEMEPGSTQRIITLTGATPESVSMCRGIIEEMVQERARLNESRNSGGVGGGMGGGGVGFNRMGPGSNASGQAAQLQTALSEGQSHVEVQVPNNDVGLVIGKGTSSTERFV</sequence>
<dbReference type="InterPro" id="IPR036612">
    <property type="entry name" value="KH_dom_type_1_sf"/>
</dbReference>
<evidence type="ECO:0000256" key="2">
    <source>
        <dbReference type="PROSITE-ProRule" id="PRU00117"/>
    </source>
</evidence>
<accession>A0A7S3Q7G0</accession>
<feature type="region of interest" description="Disordered" evidence="3">
    <location>
        <begin position="176"/>
        <end position="195"/>
    </location>
</feature>
<evidence type="ECO:0000256" key="1">
    <source>
        <dbReference type="ARBA" id="ARBA00022737"/>
    </source>
</evidence>
<dbReference type="SMART" id="SM00322">
    <property type="entry name" value="KH"/>
    <property type="match status" value="2"/>
</dbReference>
<gene>
    <name evidence="5" type="ORF">CDEB00056_LOCUS12336</name>
</gene>
<evidence type="ECO:0000256" key="3">
    <source>
        <dbReference type="SAM" id="MobiDB-lite"/>
    </source>
</evidence>
<feature type="region of interest" description="Disordered" evidence="3">
    <location>
        <begin position="51"/>
        <end position="76"/>
    </location>
</feature>
<dbReference type="Gene3D" id="3.30.1370.10">
    <property type="entry name" value="K Homology domain, type 1"/>
    <property type="match status" value="2"/>
</dbReference>
<dbReference type="SUPFAM" id="SSF54791">
    <property type="entry name" value="Eukaryotic type KH-domain (KH-domain type I)"/>
    <property type="match status" value="2"/>
</dbReference>
<evidence type="ECO:0000259" key="4">
    <source>
        <dbReference type="SMART" id="SM00322"/>
    </source>
</evidence>
<feature type="domain" description="K Homology" evidence="4">
    <location>
        <begin position="134"/>
        <end position="221"/>
    </location>
</feature>
<dbReference type="Pfam" id="PF22675">
    <property type="entry name" value="KH-I_KHDC4-BBP"/>
    <property type="match status" value="1"/>
</dbReference>
<evidence type="ECO:0000313" key="5">
    <source>
        <dbReference type="EMBL" id="CAE0467484.1"/>
    </source>
</evidence>
<reference evidence="5" key="1">
    <citation type="submission" date="2021-01" db="EMBL/GenBank/DDBJ databases">
        <authorList>
            <person name="Corre E."/>
            <person name="Pelletier E."/>
            <person name="Niang G."/>
            <person name="Scheremetjew M."/>
            <person name="Finn R."/>
            <person name="Kale V."/>
            <person name="Holt S."/>
            <person name="Cochrane G."/>
            <person name="Meng A."/>
            <person name="Brown T."/>
            <person name="Cohen L."/>
        </authorList>
    </citation>
    <scope>NUCLEOTIDE SEQUENCE</scope>
    <source>
        <strain evidence="5">MM31A-1</strain>
    </source>
</reference>